<reference evidence="1" key="2">
    <citation type="submission" date="2020-05" db="UniProtKB">
        <authorList>
            <consortium name="EnsemblMetazoa"/>
        </authorList>
    </citation>
    <scope>IDENTIFICATION</scope>
    <source>
        <strain evidence="1">CM1001059</strain>
    </source>
</reference>
<proteinExistence type="predicted"/>
<organism evidence="1 2">
    <name type="scientific">Anopheles melas</name>
    <dbReference type="NCBI Taxonomy" id="34690"/>
    <lineage>
        <taxon>Eukaryota</taxon>
        <taxon>Metazoa</taxon>
        <taxon>Ecdysozoa</taxon>
        <taxon>Arthropoda</taxon>
        <taxon>Hexapoda</taxon>
        <taxon>Insecta</taxon>
        <taxon>Pterygota</taxon>
        <taxon>Neoptera</taxon>
        <taxon>Endopterygota</taxon>
        <taxon>Diptera</taxon>
        <taxon>Nematocera</taxon>
        <taxon>Culicoidea</taxon>
        <taxon>Culicidae</taxon>
        <taxon>Anophelinae</taxon>
        <taxon>Anopheles</taxon>
    </lineage>
</organism>
<sequence length="209" mass="21716">MVKNGPLVSAMRVMMMALTISCLLLSNKAGLLLEPSRSAMIAAIEKSVAPLAADRAAAAATAAAAAVLGTVPDPIPGGPTAGPSPPAVPWVSSSIRLAVRLCGWCCSRAAGEWARARPLLATCDPPSPRRRAALLASLAVRSLARSPWGARSPWTVWEVLRWSDDEDDGTAQQGKTLAPPQAATTARFNACVPDGMMMGSALLSNEFSE</sequence>
<dbReference type="VEuPathDB" id="VectorBase:AMEC007134"/>
<name>A0A182TRP8_9DIPT</name>
<evidence type="ECO:0000313" key="2">
    <source>
        <dbReference type="Proteomes" id="UP000075902"/>
    </source>
</evidence>
<protein>
    <submittedName>
        <fullName evidence="1">Uncharacterized protein</fullName>
    </submittedName>
</protein>
<reference evidence="2" key="1">
    <citation type="submission" date="2014-01" db="EMBL/GenBank/DDBJ databases">
        <title>The Genome Sequence of Anopheles melas CM1001059_A (V2).</title>
        <authorList>
            <consortium name="The Broad Institute Genomics Platform"/>
            <person name="Neafsey D.E."/>
            <person name="Besansky N."/>
            <person name="Howell P."/>
            <person name="Walton C."/>
            <person name="Young S.K."/>
            <person name="Zeng Q."/>
            <person name="Gargeya S."/>
            <person name="Fitzgerald M."/>
            <person name="Haas B."/>
            <person name="Abouelleil A."/>
            <person name="Allen A.W."/>
            <person name="Alvarado L."/>
            <person name="Arachchi H.M."/>
            <person name="Berlin A.M."/>
            <person name="Chapman S.B."/>
            <person name="Gainer-Dewar J."/>
            <person name="Goldberg J."/>
            <person name="Griggs A."/>
            <person name="Gujja S."/>
            <person name="Hansen M."/>
            <person name="Howarth C."/>
            <person name="Imamovic A."/>
            <person name="Ireland A."/>
            <person name="Larimer J."/>
            <person name="McCowan C."/>
            <person name="Murphy C."/>
            <person name="Pearson M."/>
            <person name="Poon T.W."/>
            <person name="Priest M."/>
            <person name="Roberts A."/>
            <person name="Saif S."/>
            <person name="Shea T."/>
            <person name="Sisk P."/>
            <person name="Sykes S."/>
            <person name="Wortman J."/>
            <person name="Nusbaum C."/>
            <person name="Birren B."/>
        </authorList>
    </citation>
    <scope>NUCLEOTIDE SEQUENCE [LARGE SCALE GENOMIC DNA]</scope>
    <source>
        <strain evidence="2">CM1001059</strain>
    </source>
</reference>
<evidence type="ECO:0000313" key="1">
    <source>
        <dbReference type="EnsemblMetazoa" id="AMEC007134-PA"/>
    </source>
</evidence>
<dbReference type="AlphaFoldDB" id="A0A182TRP8"/>
<accession>A0A182TRP8</accession>
<dbReference type="Proteomes" id="UP000075902">
    <property type="component" value="Unassembled WGS sequence"/>
</dbReference>
<dbReference type="EnsemblMetazoa" id="AMEC007134-RA">
    <property type="protein sequence ID" value="AMEC007134-PA"/>
    <property type="gene ID" value="AMEC007134"/>
</dbReference>
<keyword evidence="2" id="KW-1185">Reference proteome</keyword>